<sequence>MWRSWKRSFAAKFEIQFARLSRPLSGDDVQHGPAHRARAHAREDRGNDGKNAGLCLRVNICNILSIDGGWRMHSRVAFGGQNTDIDYELYRQYQFFIVIRFEE</sequence>
<dbReference type="AlphaFoldDB" id="A0A2A6JBW7"/>
<protein>
    <submittedName>
        <fullName evidence="2">Uncharacterized protein</fullName>
    </submittedName>
</protein>
<gene>
    <name evidence="2" type="ORF">CO666_15295</name>
</gene>
<dbReference type="EMBL" id="NWSV01000008">
    <property type="protein sequence ID" value="PDT03410.1"/>
    <property type="molecule type" value="Genomic_DNA"/>
</dbReference>
<proteinExistence type="predicted"/>
<name>A0A2A6JBW7_9HYPH</name>
<evidence type="ECO:0000313" key="3">
    <source>
        <dbReference type="Proteomes" id="UP000220768"/>
    </source>
</evidence>
<evidence type="ECO:0000313" key="2">
    <source>
        <dbReference type="EMBL" id="PDT03410.1"/>
    </source>
</evidence>
<comment type="caution">
    <text evidence="2">The sequence shown here is derived from an EMBL/GenBank/DDBJ whole genome shotgun (WGS) entry which is preliminary data.</text>
</comment>
<keyword evidence="3" id="KW-1185">Reference proteome</keyword>
<accession>A0A2A6JBW7</accession>
<evidence type="ECO:0000256" key="1">
    <source>
        <dbReference type="SAM" id="MobiDB-lite"/>
    </source>
</evidence>
<feature type="region of interest" description="Disordered" evidence="1">
    <location>
        <begin position="24"/>
        <end position="51"/>
    </location>
</feature>
<reference evidence="2 3" key="1">
    <citation type="submission" date="2017-09" db="EMBL/GenBank/DDBJ databases">
        <title>Comparative genomics of rhizobia isolated from Phaseolus vulgaris in China.</title>
        <authorList>
            <person name="Tong W."/>
        </authorList>
    </citation>
    <scope>NUCLEOTIDE SEQUENCE [LARGE SCALE GENOMIC DNA]</scope>
    <source>
        <strain evidence="2 3">C5</strain>
    </source>
</reference>
<organism evidence="2 3">
    <name type="scientific">Rhizobium chutanense</name>
    <dbReference type="NCBI Taxonomy" id="2035448"/>
    <lineage>
        <taxon>Bacteria</taxon>
        <taxon>Pseudomonadati</taxon>
        <taxon>Pseudomonadota</taxon>
        <taxon>Alphaproteobacteria</taxon>
        <taxon>Hyphomicrobiales</taxon>
        <taxon>Rhizobiaceae</taxon>
        <taxon>Rhizobium/Agrobacterium group</taxon>
        <taxon>Rhizobium</taxon>
    </lineage>
</organism>
<dbReference type="Proteomes" id="UP000220768">
    <property type="component" value="Unassembled WGS sequence"/>
</dbReference>